<evidence type="ECO:0000256" key="12">
    <source>
        <dbReference type="ARBA" id="ARBA00023012"/>
    </source>
</evidence>
<evidence type="ECO:0000256" key="8">
    <source>
        <dbReference type="ARBA" id="ARBA00022741"/>
    </source>
</evidence>
<evidence type="ECO:0000256" key="6">
    <source>
        <dbReference type="ARBA" id="ARBA00022679"/>
    </source>
</evidence>
<dbReference type="Gene3D" id="3.30.450.40">
    <property type="match status" value="1"/>
</dbReference>
<dbReference type="InterPro" id="IPR005467">
    <property type="entry name" value="His_kinase_dom"/>
</dbReference>
<name>A0A9X3XAH8_9BACT</name>
<evidence type="ECO:0000259" key="15">
    <source>
        <dbReference type="PROSITE" id="PS50109"/>
    </source>
</evidence>
<dbReference type="Pfam" id="PF00512">
    <property type="entry name" value="HisKA"/>
    <property type="match status" value="1"/>
</dbReference>
<accession>A0A9X3XAH8</accession>
<feature type="domain" description="Histidine kinase" evidence="15">
    <location>
        <begin position="457"/>
        <end position="672"/>
    </location>
</feature>
<dbReference type="CDD" id="cd00082">
    <property type="entry name" value="HisKA"/>
    <property type="match status" value="1"/>
</dbReference>
<dbReference type="AlphaFoldDB" id="A0A9X3XAH8"/>
<feature type="transmembrane region" description="Helical" evidence="14">
    <location>
        <begin position="89"/>
        <end position="110"/>
    </location>
</feature>
<evidence type="ECO:0000256" key="4">
    <source>
        <dbReference type="ARBA" id="ARBA00022475"/>
    </source>
</evidence>
<dbReference type="SUPFAM" id="SSF55781">
    <property type="entry name" value="GAF domain-like"/>
    <property type="match status" value="1"/>
</dbReference>
<evidence type="ECO:0000256" key="1">
    <source>
        <dbReference type="ARBA" id="ARBA00000085"/>
    </source>
</evidence>
<reference evidence="16 17" key="1">
    <citation type="submission" date="2021-04" db="EMBL/GenBank/DDBJ databases">
        <title>Genome analysis of Polyangium sp.</title>
        <authorList>
            <person name="Li Y."/>
            <person name="Wang J."/>
        </authorList>
    </citation>
    <scope>NUCLEOTIDE SEQUENCE [LARGE SCALE GENOMIC DNA]</scope>
    <source>
        <strain evidence="16 17">SDU14</strain>
    </source>
</reference>
<evidence type="ECO:0000256" key="7">
    <source>
        <dbReference type="ARBA" id="ARBA00022692"/>
    </source>
</evidence>
<dbReference type="SUPFAM" id="SSF47384">
    <property type="entry name" value="Homodimeric domain of signal transducing histidine kinase"/>
    <property type="match status" value="1"/>
</dbReference>
<dbReference type="InterPro" id="IPR003594">
    <property type="entry name" value="HATPase_dom"/>
</dbReference>
<dbReference type="Pfam" id="PF05231">
    <property type="entry name" value="MASE1"/>
    <property type="match status" value="1"/>
</dbReference>
<evidence type="ECO:0000256" key="3">
    <source>
        <dbReference type="ARBA" id="ARBA00012438"/>
    </source>
</evidence>
<keyword evidence="8" id="KW-0547">Nucleotide-binding</keyword>
<dbReference type="Proteomes" id="UP001151081">
    <property type="component" value="Unassembled WGS sequence"/>
</dbReference>
<organism evidence="16 17">
    <name type="scientific">Polyangium jinanense</name>
    <dbReference type="NCBI Taxonomy" id="2829994"/>
    <lineage>
        <taxon>Bacteria</taxon>
        <taxon>Pseudomonadati</taxon>
        <taxon>Myxococcota</taxon>
        <taxon>Polyangia</taxon>
        <taxon>Polyangiales</taxon>
        <taxon>Polyangiaceae</taxon>
        <taxon>Polyangium</taxon>
    </lineage>
</organism>
<keyword evidence="9" id="KW-0418">Kinase</keyword>
<dbReference type="EC" id="2.7.13.3" evidence="3"/>
<dbReference type="PANTHER" id="PTHR43547">
    <property type="entry name" value="TWO-COMPONENT HISTIDINE KINASE"/>
    <property type="match status" value="1"/>
</dbReference>
<dbReference type="GO" id="GO:0005524">
    <property type="term" value="F:ATP binding"/>
    <property type="evidence" value="ECO:0007669"/>
    <property type="project" value="UniProtKB-KW"/>
</dbReference>
<dbReference type="InterPro" id="IPR029016">
    <property type="entry name" value="GAF-like_dom_sf"/>
</dbReference>
<dbReference type="InterPro" id="IPR036890">
    <property type="entry name" value="HATPase_C_sf"/>
</dbReference>
<dbReference type="PROSITE" id="PS50109">
    <property type="entry name" value="HIS_KIN"/>
    <property type="match status" value="1"/>
</dbReference>
<dbReference type="InterPro" id="IPR004358">
    <property type="entry name" value="Sig_transdc_His_kin-like_C"/>
</dbReference>
<dbReference type="GO" id="GO:0005886">
    <property type="term" value="C:plasma membrane"/>
    <property type="evidence" value="ECO:0007669"/>
    <property type="project" value="UniProtKB-SubCell"/>
</dbReference>
<keyword evidence="4" id="KW-1003">Cell membrane</keyword>
<dbReference type="SUPFAM" id="SSF55874">
    <property type="entry name" value="ATPase domain of HSP90 chaperone/DNA topoisomerase II/histidine kinase"/>
    <property type="match status" value="1"/>
</dbReference>
<keyword evidence="6" id="KW-0808">Transferase</keyword>
<comment type="catalytic activity">
    <reaction evidence="1">
        <text>ATP + protein L-histidine = ADP + protein N-phospho-L-histidine.</text>
        <dbReference type="EC" id="2.7.13.3"/>
    </reaction>
</comment>
<dbReference type="CDD" id="cd00075">
    <property type="entry name" value="HATPase"/>
    <property type="match status" value="1"/>
</dbReference>
<feature type="transmembrane region" description="Helical" evidence="14">
    <location>
        <begin position="159"/>
        <end position="180"/>
    </location>
</feature>
<comment type="caution">
    <text evidence="16">The sequence shown here is derived from an EMBL/GenBank/DDBJ whole genome shotgun (WGS) entry which is preliminary data.</text>
</comment>
<dbReference type="EMBL" id="JAGTJJ010000047">
    <property type="protein sequence ID" value="MDC3987099.1"/>
    <property type="molecule type" value="Genomic_DNA"/>
</dbReference>
<feature type="transmembrane region" description="Helical" evidence="14">
    <location>
        <begin position="230"/>
        <end position="255"/>
    </location>
</feature>
<evidence type="ECO:0000256" key="2">
    <source>
        <dbReference type="ARBA" id="ARBA00004651"/>
    </source>
</evidence>
<keyword evidence="10" id="KW-0067">ATP-binding</keyword>
<evidence type="ECO:0000313" key="16">
    <source>
        <dbReference type="EMBL" id="MDC3987099.1"/>
    </source>
</evidence>
<proteinExistence type="predicted"/>
<dbReference type="GO" id="GO:0000155">
    <property type="term" value="F:phosphorelay sensor kinase activity"/>
    <property type="evidence" value="ECO:0007669"/>
    <property type="project" value="InterPro"/>
</dbReference>
<keyword evidence="11 14" id="KW-1133">Transmembrane helix</keyword>
<evidence type="ECO:0000256" key="13">
    <source>
        <dbReference type="ARBA" id="ARBA00023136"/>
    </source>
</evidence>
<dbReference type="PANTHER" id="PTHR43547:SF2">
    <property type="entry name" value="HYBRID SIGNAL TRANSDUCTION HISTIDINE KINASE C"/>
    <property type="match status" value="1"/>
</dbReference>
<dbReference type="Gene3D" id="1.10.287.130">
    <property type="match status" value="1"/>
</dbReference>
<dbReference type="Gene3D" id="3.30.565.10">
    <property type="entry name" value="Histidine kinase-like ATPase, C-terminal domain"/>
    <property type="match status" value="1"/>
</dbReference>
<keyword evidence="5" id="KW-0597">Phosphoprotein</keyword>
<keyword evidence="13 14" id="KW-0472">Membrane</keyword>
<dbReference type="Pfam" id="PF02518">
    <property type="entry name" value="HATPase_c"/>
    <property type="match status" value="1"/>
</dbReference>
<sequence>MGRSTTFTRDTWFQALTLGVVYFVVAKIANQFAFPPHPSSVLWLPSGLTLAALLRSPPQRWPALLSAVFIAEVASVLVHGFPIPLWVSSLWGLANCLRAVVGACLMRHFVGTDIRLARRWEIAGLLLFGGLLSPLASATLGSLGYTFSRAPSSFLGDWMNWWLSDGLGTIVVAPLLLTCTPASLRPKWWRRLAELSGMLALTALGAHAIFSDPAPEGVRASLAYVSFPFVLWGALRMGPIGAASTSAVVGMVALWHTTLGKGPFGALAASLPEKVLALQMFLAIVSLTALTLAAVVAERWRTEELQHLLVEAGTVLASSLHVHETFPRVARLVVPRACAGFAVWLARENGQKPELMGQAGWSAARQARLTGHLPPLPTTSKCWSTPEGTAVLVPLRVQGQVQGALVLMSDDRARFAGKAVLALAEDLARRCGIALEIARLFAEAEQAIEARNEFIVLAAHELRTPLTSLTLHMQSFDALLRREGASESAREKVRAMSRQLARLGQLVERVLDVGRITTGQMEIHRDGVDVVEMVEQVAGAFAEDASHVGSELRVEVEAGLTAWWDRGRIEQALANLLTNALKFGAGRPIEIRASREGGEVRIEVKDHGIGIAPDALTRIFQRFERAESSRRYGGLGLGLFLTQRIVKSHGGTIHVESQLGEGATFVLRLPVG</sequence>
<gene>
    <name evidence="16" type="ORF">KEG57_41915</name>
</gene>
<evidence type="ECO:0000256" key="9">
    <source>
        <dbReference type="ARBA" id="ARBA00022777"/>
    </source>
</evidence>
<dbReference type="InterPro" id="IPR036097">
    <property type="entry name" value="HisK_dim/P_sf"/>
</dbReference>
<feature type="transmembrane region" description="Helical" evidence="14">
    <location>
        <begin position="192"/>
        <end position="210"/>
    </location>
</feature>
<keyword evidence="7 14" id="KW-0812">Transmembrane</keyword>
<evidence type="ECO:0000256" key="10">
    <source>
        <dbReference type="ARBA" id="ARBA00022840"/>
    </source>
</evidence>
<dbReference type="FunFam" id="3.30.565.10:FF:000023">
    <property type="entry name" value="PAS domain-containing sensor histidine kinase"/>
    <property type="match status" value="1"/>
</dbReference>
<dbReference type="PRINTS" id="PR00344">
    <property type="entry name" value="BCTRLSENSOR"/>
</dbReference>
<evidence type="ECO:0000256" key="5">
    <source>
        <dbReference type="ARBA" id="ARBA00022553"/>
    </source>
</evidence>
<comment type="subcellular location">
    <subcellularLocation>
        <location evidence="2">Cell membrane</location>
        <topology evidence="2">Multi-pass membrane protein</topology>
    </subcellularLocation>
</comment>
<keyword evidence="17" id="KW-1185">Reference proteome</keyword>
<evidence type="ECO:0000313" key="17">
    <source>
        <dbReference type="Proteomes" id="UP001151081"/>
    </source>
</evidence>
<feature type="transmembrane region" description="Helical" evidence="14">
    <location>
        <begin position="122"/>
        <end position="147"/>
    </location>
</feature>
<dbReference type="InterPro" id="IPR003661">
    <property type="entry name" value="HisK_dim/P_dom"/>
</dbReference>
<evidence type="ECO:0000256" key="14">
    <source>
        <dbReference type="SAM" id="Phobius"/>
    </source>
</evidence>
<dbReference type="RefSeq" id="WP_272422298.1">
    <property type="nucleotide sequence ID" value="NZ_JAGTJJ010000047.1"/>
</dbReference>
<feature type="transmembrane region" description="Helical" evidence="14">
    <location>
        <begin position="276"/>
        <end position="297"/>
    </location>
</feature>
<evidence type="ECO:0000256" key="11">
    <source>
        <dbReference type="ARBA" id="ARBA00022989"/>
    </source>
</evidence>
<keyword evidence="12" id="KW-0902">Two-component regulatory system</keyword>
<feature type="transmembrane region" description="Helical" evidence="14">
    <location>
        <begin position="12"/>
        <end position="34"/>
    </location>
</feature>
<protein>
    <recommendedName>
        <fullName evidence="3">histidine kinase</fullName>
        <ecNumber evidence="3">2.7.13.3</ecNumber>
    </recommendedName>
</protein>
<dbReference type="SMART" id="SM00387">
    <property type="entry name" value="HATPase_c"/>
    <property type="match status" value="1"/>
</dbReference>
<dbReference type="InterPro" id="IPR007895">
    <property type="entry name" value="MASE1"/>
</dbReference>
<dbReference type="SMART" id="SM00388">
    <property type="entry name" value="HisKA"/>
    <property type="match status" value="1"/>
</dbReference>